<dbReference type="EMBL" id="AP022562">
    <property type="protein sequence ID" value="BBX11302.1"/>
    <property type="molecule type" value="Genomic_DNA"/>
</dbReference>
<feature type="chain" id="PRO_5038648355" evidence="1">
    <location>
        <begin position="28"/>
        <end position="255"/>
    </location>
</feature>
<dbReference type="Pfam" id="PF14032">
    <property type="entry name" value="PknH_C"/>
    <property type="match status" value="1"/>
</dbReference>
<dbReference type="RefSeq" id="WP_083036318.1">
    <property type="nucleotide sequence ID" value="NZ_AP022562.1"/>
</dbReference>
<organism evidence="3 4">
    <name type="scientific">Mycobacterium novum</name>
    <dbReference type="NCBI Taxonomy" id="2492438"/>
    <lineage>
        <taxon>Bacteria</taxon>
        <taxon>Bacillati</taxon>
        <taxon>Actinomycetota</taxon>
        <taxon>Actinomycetes</taxon>
        <taxon>Mycobacteriales</taxon>
        <taxon>Mycobacteriaceae</taxon>
        <taxon>Mycobacterium</taxon>
    </lineage>
</organism>
<reference evidence="3 4" key="1">
    <citation type="journal article" date="2019" name="Emerg. Microbes Infect.">
        <title>Comprehensive subspecies identification of 175 nontuberculous mycobacteria species based on 7547 genomic profiles.</title>
        <authorList>
            <person name="Matsumoto Y."/>
            <person name="Kinjo T."/>
            <person name="Motooka D."/>
            <person name="Nabeya D."/>
            <person name="Jung N."/>
            <person name="Uechi K."/>
            <person name="Horii T."/>
            <person name="Iida T."/>
            <person name="Fujita J."/>
            <person name="Nakamura S."/>
        </authorList>
    </citation>
    <scope>NUCLEOTIDE SEQUENCE [LARGE SCALE GENOMIC DNA]</scope>
    <source>
        <strain evidence="3 4">JCM 6391</strain>
    </source>
</reference>
<gene>
    <name evidence="3" type="primary">lppR_2</name>
    <name evidence="3" type="ORF">MNVM_03830</name>
</gene>
<evidence type="ECO:0000256" key="1">
    <source>
        <dbReference type="SAM" id="SignalP"/>
    </source>
</evidence>
<dbReference type="Proteomes" id="UP000466997">
    <property type="component" value="Chromosome"/>
</dbReference>
<evidence type="ECO:0000313" key="3">
    <source>
        <dbReference type="EMBL" id="BBX11302.1"/>
    </source>
</evidence>
<accession>A0A7I7JK00</accession>
<dbReference type="KEGG" id="mnm:MNVM_03830"/>
<evidence type="ECO:0000259" key="2">
    <source>
        <dbReference type="Pfam" id="PF14032"/>
    </source>
</evidence>
<feature type="domain" description="PknH-like extracellular" evidence="2">
    <location>
        <begin position="41"/>
        <end position="249"/>
    </location>
</feature>
<keyword evidence="4" id="KW-1185">Reference proteome</keyword>
<dbReference type="InterPro" id="IPR038232">
    <property type="entry name" value="PknH-like_Extracell_sf"/>
</dbReference>
<proteinExistence type="predicted"/>
<evidence type="ECO:0000313" key="4">
    <source>
        <dbReference type="Proteomes" id="UP000466997"/>
    </source>
</evidence>
<keyword evidence="1" id="KW-0732">Signal</keyword>
<dbReference type="AlphaFoldDB" id="A0A7I7JK00"/>
<dbReference type="PROSITE" id="PS51257">
    <property type="entry name" value="PROKAR_LIPOPROTEIN"/>
    <property type="match status" value="1"/>
</dbReference>
<feature type="signal peptide" evidence="1">
    <location>
        <begin position="1"/>
        <end position="27"/>
    </location>
</feature>
<sequence>MANRAGRTAASAAALALLASGCTTVVSGTVRPAPGLAPTPVTGIAVRQVLLDDAELSKLIGQPFRSDPSLPPRFGGVDSLPDAWDTAGPEDCVGAAVGGQQAVYKSAGVQDVAHEFWDSTSTTGDSALTGVGEAVIALATPADADALFEKFTQQWGRCDGVTVTRGDEADGEASGEIIDVSTSDTVLTATVRTTVDGEVGLRVSRAVAVLVNCIVDVDVFWFVGEEDHADAPPAGDTTAADLARAMLDKVRNLSG</sequence>
<name>A0A7I7JK00_9MYCO</name>
<dbReference type="Gene3D" id="3.40.1000.70">
    <property type="entry name" value="PknH-like extracellular domain"/>
    <property type="match status" value="1"/>
</dbReference>
<protein>
    <submittedName>
        <fullName evidence="3">Sensor domain-containing protein</fullName>
    </submittedName>
</protein>
<dbReference type="InterPro" id="IPR026954">
    <property type="entry name" value="PknH-like_Extracell"/>
</dbReference>